<protein>
    <recommendedName>
        <fullName evidence="3">Reverse transcriptase Ty1/copia-type domain-containing protein</fullName>
    </recommendedName>
</protein>
<organism evidence="1 2">
    <name type="scientific">Peronospora belbahrii</name>
    <dbReference type="NCBI Taxonomy" id="622444"/>
    <lineage>
        <taxon>Eukaryota</taxon>
        <taxon>Sar</taxon>
        <taxon>Stramenopiles</taxon>
        <taxon>Oomycota</taxon>
        <taxon>Peronosporomycetes</taxon>
        <taxon>Peronosporales</taxon>
        <taxon>Peronosporaceae</taxon>
        <taxon>Peronospora</taxon>
    </lineage>
</organism>
<dbReference type="PANTHER" id="PTHR11439">
    <property type="entry name" value="GAG-POL-RELATED RETROTRANSPOSON"/>
    <property type="match status" value="1"/>
</dbReference>
<comment type="caution">
    <text evidence="1">The sequence shown here is derived from an EMBL/GenBank/DDBJ whole genome shotgun (WGS) entry which is preliminary data.</text>
</comment>
<dbReference type="PANTHER" id="PTHR11439:SF440">
    <property type="entry name" value="INTEGRASE CATALYTIC DOMAIN-CONTAINING PROTEIN"/>
    <property type="match status" value="1"/>
</dbReference>
<proteinExistence type="predicted"/>
<name>A0AAU9LMJ0_9STRA</name>
<dbReference type="EMBL" id="CAKKTJ010000332">
    <property type="protein sequence ID" value="CAH0482083.1"/>
    <property type="molecule type" value="Genomic_DNA"/>
</dbReference>
<dbReference type="AlphaFoldDB" id="A0AAU9LMJ0"/>
<accession>A0AAU9LMJ0</accession>
<evidence type="ECO:0008006" key="3">
    <source>
        <dbReference type="Google" id="ProtNLM"/>
    </source>
</evidence>
<evidence type="ECO:0000313" key="2">
    <source>
        <dbReference type="Proteomes" id="UP001160483"/>
    </source>
</evidence>
<dbReference type="CDD" id="cd09272">
    <property type="entry name" value="RNase_HI_RT_Ty1"/>
    <property type="match status" value="1"/>
</dbReference>
<sequence length="117" mass="13048">MKLSKLQSLATKEDRAEMKSRPYRSLIGCLMYIATGHSIRAPVVFKSKYQRTVGLSSAEAENMALSLCMQEVLWVRAMLKGMGREQVGGTRVWEDNQGAIALARNAGYHFSDKARGH</sequence>
<gene>
    <name evidence="1" type="ORF">PBS003_LOCUS8681</name>
</gene>
<dbReference type="Proteomes" id="UP001160483">
    <property type="component" value="Unassembled WGS sequence"/>
</dbReference>
<evidence type="ECO:0000313" key="1">
    <source>
        <dbReference type="EMBL" id="CAH0482083.1"/>
    </source>
</evidence>
<reference evidence="1" key="1">
    <citation type="submission" date="2021-11" db="EMBL/GenBank/DDBJ databases">
        <authorList>
            <person name="Islam A."/>
            <person name="Islam S."/>
            <person name="Flora M.S."/>
            <person name="Rahman M."/>
            <person name="Ziaur R.M."/>
            <person name="Epstein J.H."/>
            <person name="Hassan M."/>
            <person name="Klassen M."/>
            <person name="Woodard K."/>
            <person name="Webb A."/>
            <person name="Webby R.J."/>
            <person name="El Zowalaty M.E."/>
        </authorList>
    </citation>
    <scope>NUCLEOTIDE SEQUENCE</scope>
    <source>
        <strain evidence="1">Pbs3</strain>
    </source>
</reference>